<proteinExistence type="predicted"/>
<dbReference type="GO" id="GO:0006955">
    <property type="term" value="P:immune response"/>
    <property type="evidence" value="ECO:0007669"/>
    <property type="project" value="InterPro"/>
</dbReference>
<organism evidence="4 5">
    <name type="scientific">Perca fluviatilis</name>
    <name type="common">European perch</name>
    <dbReference type="NCBI Taxonomy" id="8168"/>
    <lineage>
        <taxon>Eukaryota</taxon>
        <taxon>Metazoa</taxon>
        <taxon>Chordata</taxon>
        <taxon>Craniata</taxon>
        <taxon>Vertebrata</taxon>
        <taxon>Euteleostomi</taxon>
        <taxon>Actinopterygii</taxon>
        <taxon>Neopterygii</taxon>
        <taxon>Teleostei</taxon>
        <taxon>Neoteleostei</taxon>
        <taxon>Acanthomorphata</taxon>
        <taxon>Eupercaria</taxon>
        <taxon>Perciformes</taxon>
        <taxon>Percoidei</taxon>
        <taxon>Percidae</taxon>
        <taxon>Percinae</taxon>
        <taxon>Perca</taxon>
    </lineage>
</organism>
<dbReference type="Proteomes" id="UP000465112">
    <property type="component" value="Chromosome 9"/>
</dbReference>
<evidence type="ECO:0000259" key="3">
    <source>
        <dbReference type="Pfam" id="PF00048"/>
    </source>
</evidence>
<dbReference type="EMBL" id="VHII01000009">
    <property type="protein sequence ID" value="KAF1385729.1"/>
    <property type="molecule type" value="Genomic_DNA"/>
</dbReference>
<evidence type="ECO:0000313" key="4">
    <source>
        <dbReference type="EMBL" id="KAF1385729.1"/>
    </source>
</evidence>
<comment type="caution">
    <text evidence="4">The sequence shown here is derived from an EMBL/GenBank/DDBJ whole genome shotgun (WGS) entry which is preliminary data.</text>
</comment>
<dbReference type="Gene3D" id="2.40.50.40">
    <property type="match status" value="1"/>
</dbReference>
<feature type="signal peptide" evidence="2">
    <location>
        <begin position="1"/>
        <end position="20"/>
    </location>
</feature>
<keyword evidence="5" id="KW-1185">Reference proteome</keyword>
<dbReference type="AlphaFoldDB" id="A0A6A5F435"/>
<dbReference type="GO" id="GO:0005615">
    <property type="term" value="C:extracellular space"/>
    <property type="evidence" value="ECO:0007669"/>
    <property type="project" value="UniProtKB-KW"/>
</dbReference>
<evidence type="ECO:0000256" key="1">
    <source>
        <dbReference type="ARBA" id="ARBA00022514"/>
    </source>
</evidence>
<feature type="chain" id="PRO_5025409379" description="Chemokine interleukin-8-like domain-containing protein" evidence="2">
    <location>
        <begin position="21"/>
        <end position="102"/>
    </location>
</feature>
<dbReference type="InterPro" id="IPR001811">
    <property type="entry name" value="Chemokine_IL8-like_dom"/>
</dbReference>
<evidence type="ECO:0000256" key="2">
    <source>
        <dbReference type="SAM" id="SignalP"/>
    </source>
</evidence>
<dbReference type="SUPFAM" id="SSF54117">
    <property type="entry name" value="Interleukin 8-like chemokines"/>
    <property type="match status" value="1"/>
</dbReference>
<sequence length="102" mass="11643">MKFQALFFLLILTCMYLSLAQGSFGNCCLGHVVEMKQKAKRNIESYRIQETDGDCNTSAVVFLMKKPSRGCRIRPLKGEKQEKNGREESRCFTSLSGIIYHL</sequence>
<dbReference type="InterPro" id="IPR036048">
    <property type="entry name" value="Interleukin_8-like_sf"/>
</dbReference>
<keyword evidence="2" id="KW-0732">Signal</keyword>
<dbReference type="GO" id="GO:0008009">
    <property type="term" value="F:chemokine activity"/>
    <property type="evidence" value="ECO:0007669"/>
    <property type="project" value="InterPro"/>
</dbReference>
<keyword evidence="1" id="KW-0202">Cytokine</keyword>
<accession>A0A6A5F435</accession>
<evidence type="ECO:0000313" key="5">
    <source>
        <dbReference type="Proteomes" id="UP000465112"/>
    </source>
</evidence>
<feature type="domain" description="Chemokine interleukin-8-like" evidence="3">
    <location>
        <begin position="26"/>
        <end position="71"/>
    </location>
</feature>
<name>A0A6A5F435_PERFL</name>
<dbReference type="Pfam" id="PF00048">
    <property type="entry name" value="IL8"/>
    <property type="match status" value="1"/>
</dbReference>
<reference evidence="4 5" key="1">
    <citation type="submission" date="2019-06" db="EMBL/GenBank/DDBJ databases">
        <title>A chromosome-scale genome assembly of the European perch, Perca fluviatilis.</title>
        <authorList>
            <person name="Roques C."/>
            <person name="Zahm M."/>
            <person name="Cabau C."/>
            <person name="Klopp C."/>
            <person name="Bouchez O."/>
            <person name="Donnadieu C."/>
            <person name="Kuhl H."/>
            <person name="Gislard M."/>
            <person name="Guendouz S."/>
            <person name="Journot L."/>
            <person name="Haffray P."/>
            <person name="Bestin A."/>
            <person name="Morvezen R."/>
            <person name="Feron R."/>
            <person name="Wen M."/>
            <person name="Jouanno E."/>
            <person name="Herpin A."/>
            <person name="Schartl M."/>
            <person name="Postlethwait J."/>
            <person name="Schaerlinger B."/>
            <person name="Chardard D."/>
            <person name="Lecocq T."/>
            <person name="Poncet C."/>
            <person name="Jaffrelo L."/>
            <person name="Lampietro C."/>
            <person name="Guiguen Y."/>
        </authorList>
    </citation>
    <scope>NUCLEOTIDE SEQUENCE [LARGE SCALE GENOMIC DNA]</scope>
    <source>
        <tissue evidence="4">Blood</tissue>
    </source>
</reference>
<gene>
    <name evidence="4" type="ORF">PFLUV_G00110820</name>
</gene>
<protein>
    <recommendedName>
        <fullName evidence="3">Chemokine interleukin-8-like domain-containing protein</fullName>
    </recommendedName>
</protein>